<reference evidence="1" key="1">
    <citation type="submission" date="2018-01" db="EMBL/GenBank/DDBJ databases">
        <authorList>
            <person name="Krukenberg V."/>
        </authorList>
    </citation>
    <scope>NUCLEOTIDE SEQUENCE</scope>
    <source>
        <strain evidence="1">E20ANME2</strain>
    </source>
</reference>
<comment type="caution">
    <text evidence="1">The sequence shown here is derived from an EMBL/GenBank/DDBJ whole genome shotgun (WGS) entry which is preliminary data.</text>
</comment>
<accession>A0AC61KZA0</accession>
<proteinExistence type="predicted"/>
<evidence type="ECO:0000313" key="1">
    <source>
        <dbReference type="EMBL" id="PXF57215.1"/>
    </source>
</evidence>
<protein>
    <submittedName>
        <fullName evidence="1">Uncharacterized protein</fullName>
    </submittedName>
</protein>
<gene>
    <name evidence="1" type="ORF">C4B59_15660</name>
</gene>
<dbReference type="EMBL" id="PQXF01000067">
    <property type="protein sequence ID" value="PXF57215.1"/>
    <property type="molecule type" value="Genomic_DNA"/>
</dbReference>
<organism evidence="1 2">
    <name type="scientific">Candidatus Methanogaster sp</name>
    <dbReference type="NCBI Taxonomy" id="3386292"/>
    <lineage>
        <taxon>Archaea</taxon>
        <taxon>Methanobacteriati</taxon>
        <taxon>Methanobacteriota</taxon>
        <taxon>Stenosarchaea group</taxon>
        <taxon>Methanomicrobia</taxon>
        <taxon>Methanosarcinales</taxon>
        <taxon>ANME-2 cluster</taxon>
        <taxon>Candidatus Methanogasteraceae</taxon>
        <taxon>Candidatus Methanogaster</taxon>
    </lineage>
</organism>
<evidence type="ECO:0000313" key="2">
    <source>
        <dbReference type="Proteomes" id="UP000248329"/>
    </source>
</evidence>
<dbReference type="Proteomes" id="UP000248329">
    <property type="component" value="Unassembled WGS sequence"/>
</dbReference>
<sequence length="118" mass="13633">MKYNAPDGIREDNNHVRSQILHKASECNLEGPYCGKGDLSGNFRSFARFKKQSEIFGDMEFKVKEVEERTCRLKTVNGYVLTNGIYIWPVKGDQKKIYHRGISFMENFVPLVVANRVQ</sequence>
<name>A0AC61KZA0_9EURY</name>